<dbReference type="SUPFAM" id="SSF52540">
    <property type="entry name" value="P-loop containing nucleoside triphosphate hydrolases"/>
    <property type="match status" value="1"/>
</dbReference>
<evidence type="ECO:0000313" key="2">
    <source>
        <dbReference type="EMBL" id="MUP43442.1"/>
    </source>
</evidence>
<dbReference type="Gene3D" id="3.40.50.300">
    <property type="entry name" value="P-loop containing nucleotide triphosphate hydrolases"/>
    <property type="match status" value="1"/>
</dbReference>
<dbReference type="OrthoDB" id="9762792at2"/>
<dbReference type="InterPro" id="IPR011604">
    <property type="entry name" value="PDDEXK-like_dom_sf"/>
</dbReference>
<gene>
    <name evidence="2" type="ORF">FLP08_12725</name>
</gene>
<keyword evidence="3" id="KW-1185">Reference proteome</keyword>
<organism evidence="2 3">
    <name type="scientific">Christiangramia aestuarii</name>
    <dbReference type="NCBI Taxonomy" id="1028746"/>
    <lineage>
        <taxon>Bacteria</taxon>
        <taxon>Pseudomonadati</taxon>
        <taxon>Bacteroidota</taxon>
        <taxon>Flavobacteriia</taxon>
        <taxon>Flavobacteriales</taxon>
        <taxon>Flavobacteriaceae</taxon>
        <taxon>Christiangramia</taxon>
    </lineage>
</organism>
<dbReference type="Gene3D" id="3.90.320.10">
    <property type="match status" value="1"/>
</dbReference>
<proteinExistence type="predicted"/>
<name>A0A7K1LRK9_9FLAO</name>
<dbReference type="InterPro" id="IPR027417">
    <property type="entry name" value="P-loop_NTPase"/>
</dbReference>
<evidence type="ECO:0000313" key="3">
    <source>
        <dbReference type="Proteomes" id="UP000460416"/>
    </source>
</evidence>
<feature type="domain" description="PD-(D/E)XK endonuclease-like" evidence="1">
    <location>
        <begin position="638"/>
        <end position="908"/>
    </location>
</feature>
<sequence length="918" mass="106759">MKSFIREVLQKLDNSGTPLSDTIFILPSKRAGSYLIKELASVAQKNIFAPSIYSVEEFTELISGLQSIDNTISLFEFYEVYKNHTPTSETEDFETFITWAQSLIQDFNEIDRYLIDYKPFFDYLSDIQDINHWYLQEEKTELIKKYLKFWKELPSFYEALSESLVSKNQGYQGLIYRKAAENIDDYIARNEKKHVFIGFNALNASEQHIIQKLLENDRAEVFWDLDNVFYSDPSHAASLFIRDYLKNWEYYKSNPYNSFTSNYSQEKEIQFIGVPKNIGQAKYIGEILTDLDAEQLENTAIVLGEEELLLPVLNSMPPSIGELNITMGFPIKNAPINSLFENLFSIHLNKGSEYYYKEVISIINHPSLSNLLKPYSEKLVSRINTENLVYLNFESITAAFPAELRKIISVCFEPKKVSVSQMIGDLHQLIQFLKPHLREEEDKIGLEFLYHFHVLFNKLDNLNTEYPHLKTIKALYNFYKELLGTETLDFQGRPFQGLQLMGMLESRALDFETVIISSLNEGVLPAGKSDNSFIPYDLKQEYKLPTYREKDAVYTYHFYRLLQRAKNVYLLYNTEAEGLNSGEKSRFLTQLEIEKQPAHKLKKLLISPKVTNQSSTLKEIKKTPEILERLRSLAEYGFSPSALTTYIRNPLDFYQQYVLGVRDQEEVEETVAFNTLGTVVHNALENFYKQYEGRQITEEIIHEFKKMADRQITKEFAEAYSKLPLEKGKNLLIFEVAKRYLQNFLKFELDRLKAGEEIRIIQIEKDLKVELPVENLPFSVYLRGKVDRFETSNGIPRIIDYKTGKVESRNLSLGDWEEITKDYDNYSKSFQVLTYASLIALEKGLKFPAEAGIISFKNLKSGFLKFEKKEPGSRKKDSLITQETLDLFQTELKKLIVEICDPEIPFIEKEIKKTYGSF</sequence>
<dbReference type="SUPFAM" id="SSF52980">
    <property type="entry name" value="Restriction endonuclease-like"/>
    <property type="match status" value="1"/>
</dbReference>
<dbReference type="EMBL" id="VJVW01000004">
    <property type="protein sequence ID" value="MUP43442.1"/>
    <property type="molecule type" value="Genomic_DNA"/>
</dbReference>
<protein>
    <submittedName>
        <fullName evidence="2">PD-(D/E)XK nuclease family protein</fullName>
    </submittedName>
</protein>
<dbReference type="RefSeq" id="WP_156277160.1">
    <property type="nucleotide sequence ID" value="NZ_BAABGI010000001.1"/>
</dbReference>
<dbReference type="Proteomes" id="UP000460416">
    <property type="component" value="Unassembled WGS sequence"/>
</dbReference>
<evidence type="ECO:0000259" key="1">
    <source>
        <dbReference type="Pfam" id="PF12705"/>
    </source>
</evidence>
<dbReference type="InterPro" id="IPR038726">
    <property type="entry name" value="PDDEXK_AddAB-type"/>
</dbReference>
<reference evidence="2 3" key="1">
    <citation type="submission" date="2019-07" db="EMBL/GenBank/DDBJ databases">
        <title>Gramella aestuarii sp. nov., isolated from a tidal flat, and emended description of Gramella echinicola.</title>
        <authorList>
            <person name="Liu L."/>
        </authorList>
    </citation>
    <scope>NUCLEOTIDE SEQUENCE [LARGE SCALE GENOMIC DNA]</scope>
    <source>
        <strain evidence="2 3">BS12</strain>
    </source>
</reference>
<dbReference type="InterPro" id="IPR011335">
    <property type="entry name" value="Restrct_endonuc-II-like"/>
</dbReference>
<comment type="caution">
    <text evidence="2">The sequence shown here is derived from an EMBL/GenBank/DDBJ whole genome shotgun (WGS) entry which is preliminary data.</text>
</comment>
<dbReference type="Pfam" id="PF12705">
    <property type="entry name" value="PDDEXK_1"/>
    <property type="match status" value="1"/>
</dbReference>
<dbReference type="AlphaFoldDB" id="A0A7K1LRK9"/>
<accession>A0A7K1LRK9</accession>